<evidence type="ECO:0000256" key="1">
    <source>
        <dbReference type="ARBA" id="ARBA00004123"/>
    </source>
</evidence>
<feature type="region of interest" description="Disordered" evidence="6">
    <location>
        <begin position="168"/>
        <end position="198"/>
    </location>
</feature>
<dbReference type="EMBL" id="JAWXYG010000006">
    <property type="protein sequence ID" value="KAK4268849.1"/>
    <property type="molecule type" value="Genomic_DNA"/>
</dbReference>
<dbReference type="InterPro" id="IPR001471">
    <property type="entry name" value="AP2/ERF_dom"/>
</dbReference>
<keyword evidence="2" id="KW-0805">Transcription regulation</keyword>
<evidence type="ECO:0000256" key="3">
    <source>
        <dbReference type="ARBA" id="ARBA00023125"/>
    </source>
</evidence>
<dbReference type="PANTHER" id="PTHR31194">
    <property type="entry name" value="SHN SHINE , DNA BINDING / TRANSCRIPTION FACTOR"/>
    <property type="match status" value="1"/>
</dbReference>
<proteinExistence type="predicted"/>
<evidence type="ECO:0000313" key="8">
    <source>
        <dbReference type="EMBL" id="KAK4268849.1"/>
    </source>
</evidence>
<dbReference type="CDD" id="cd00018">
    <property type="entry name" value="AP2"/>
    <property type="match status" value="1"/>
</dbReference>
<dbReference type="SUPFAM" id="SSF54171">
    <property type="entry name" value="DNA-binding domain"/>
    <property type="match status" value="1"/>
</dbReference>
<dbReference type="FunFam" id="3.30.730.10:FF:000001">
    <property type="entry name" value="Ethylene-responsive transcription factor 2"/>
    <property type="match status" value="1"/>
</dbReference>
<evidence type="ECO:0000259" key="7">
    <source>
        <dbReference type="PROSITE" id="PS51032"/>
    </source>
</evidence>
<reference evidence="8" key="1">
    <citation type="submission" date="2023-10" db="EMBL/GenBank/DDBJ databases">
        <title>Chromosome-level genome of the transformable northern wattle, Acacia crassicarpa.</title>
        <authorList>
            <person name="Massaro I."/>
            <person name="Sinha N.R."/>
            <person name="Poethig S."/>
            <person name="Leichty A.R."/>
        </authorList>
    </citation>
    <scope>NUCLEOTIDE SEQUENCE</scope>
    <source>
        <strain evidence="8">Acra3RX</strain>
        <tissue evidence="8">Leaf</tissue>
    </source>
</reference>
<dbReference type="PROSITE" id="PS51032">
    <property type="entry name" value="AP2_ERF"/>
    <property type="match status" value="1"/>
</dbReference>
<dbReference type="PANTHER" id="PTHR31194:SF140">
    <property type="entry name" value="ETHYLENE-RESPONSIVE TRANSCRIPTION FACTOR CRF2"/>
    <property type="match status" value="1"/>
</dbReference>
<evidence type="ECO:0000313" key="9">
    <source>
        <dbReference type="Proteomes" id="UP001293593"/>
    </source>
</evidence>
<dbReference type="InterPro" id="IPR050913">
    <property type="entry name" value="AP2/ERF_ERF"/>
</dbReference>
<organism evidence="8 9">
    <name type="scientific">Acacia crassicarpa</name>
    <name type="common">northern wattle</name>
    <dbReference type="NCBI Taxonomy" id="499986"/>
    <lineage>
        <taxon>Eukaryota</taxon>
        <taxon>Viridiplantae</taxon>
        <taxon>Streptophyta</taxon>
        <taxon>Embryophyta</taxon>
        <taxon>Tracheophyta</taxon>
        <taxon>Spermatophyta</taxon>
        <taxon>Magnoliopsida</taxon>
        <taxon>eudicotyledons</taxon>
        <taxon>Gunneridae</taxon>
        <taxon>Pentapetalae</taxon>
        <taxon>rosids</taxon>
        <taxon>fabids</taxon>
        <taxon>Fabales</taxon>
        <taxon>Fabaceae</taxon>
        <taxon>Caesalpinioideae</taxon>
        <taxon>mimosoid clade</taxon>
        <taxon>Acacieae</taxon>
        <taxon>Acacia</taxon>
    </lineage>
</organism>
<feature type="domain" description="AP2/ERF" evidence="7">
    <location>
        <begin position="113"/>
        <end position="170"/>
    </location>
</feature>
<evidence type="ECO:0000256" key="5">
    <source>
        <dbReference type="ARBA" id="ARBA00023242"/>
    </source>
</evidence>
<dbReference type="GO" id="GO:0003700">
    <property type="term" value="F:DNA-binding transcription factor activity"/>
    <property type="evidence" value="ECO:0007669"/>
    <property type="project" value="InterPro"/>
</dbReference>
<keyword evidence="9" id="KW-1185">Reference proteome</keyword>
<protein>
    <recommendedName>
        <fullName evidence="7">AP2/ERF domain-containing protein</fullName>
    </recommendedName>
</protein>
<dbReference type="AlphaFoldDB" id="A0AAE1K9A3"/>
<keyword evidence="4" id="KW-0804">Transcription</keyword>
<dbReference type="SMART" id="SM00380">
    <property type="entry name" value="AP2"/>
    <property type="match status" value="1"/>
</dbReference>
<comment type="caution">
    <text evidence="8">The sequence shown here is derived from an EMBL/GenBank/DDBJ whole genome shotgun (WGS) entry which is preliminary data.</text>
</comment>
<dbReference type="Proteomes" id="UP001293593">
    <property type="component" value="Unassembled WGS sequence"/>
</dbReference>
<dbReference type="InterPro" id="IPR016177">
    <property type="entry name" value="DNA-bd_dom_sf"/>
</dbReference>
<keyword evidence="3" id="KW-0238">DNA-binding</keyword>
<dbReference type="GO" id="GO:0003677">
    <property type="term" value="F:DNA binding"/>
    <property type="evidence" value="ECO:0007669"/>
    <property type="project" value="UniProtKB-KW"/>
</dbReference>
<dbReference type="Pfam" id="PF00847">
    <property type="entry name" value="AP2"/>
    <property type="match status" value="1"/>
</dbReference>
<comment type="subcellular location">
    <subcellularLocation>
        <location evidence="1">Nucleus</location>
    </subcellularLocation>
</comment>
<evidence type="ECO:0000256" key="4">
    <source>
        <dbReference type="ARBA" id="ARBA00023163"/>
    </source>
</evidence>
<dbReference type="InterPro" id="IPR036955">
    <property type="entry name" value="AP2/ERF_dom_sf"/>
</dbReference>
<accession>A0AAE1K9A3</accession>
<sequence length="321" mass="36789">MKATKLYEQRTITSKLVRNLCFSGVTPRVVRISVSDNYATDSSSDEEDERGGRFSRPVKKFIHEIRIEDLSSFRANSREVNGNCRTVLKKKKKRERPPARMARRKQSLHDGKKFRGVRQRLWGRWAAEIRDPILGARKWLGTFDTAEEAALVYDIEAIRLRGADAQTNLIKPPEKHESIRLPSSNHESRRSGESPRKMKSEWLENECVYDSGRESRDLLWSSSSSPTSVLRYSVGGSCEPSVWAGIEESREGEKFLFPDSASSEFVSCCYSDYETPLSPSLFFESDVPQLISGEILRDIPFQLDDDFESSKWVVDHYFQAD</sequence>
<dbReference type="GO" id="GO:0005634">
    <property type="term" value="C:nucleus"/>
    <property type="evidence" value="ECO:0007669"/>
    <property type="project" value="UniProtKB-SubCell"/>
</dbReference>
<evidence type="ECO:0000256" key="6">
    <source>
        <dbReference type="SAM" id="MobiDB-lite"/>
    </source>
</evidence>
<evidence type="ECO:0000256" key="2">
    <source>
        <dbReference type="ARBA" id="ARBA00023015"/>
    </source>
</evidence>
<dbReference type="PRINTS" id="PR00367">
    <property type="entry name" value="ETHRSPELEMNT"/>
</dbReference>
<feature type="compositionally biased region" description="Basic and acidic residues" evidence="6">
    <location>
        <begin position="186"/>
        <end position="198"/>
    </location>
</feature>
<name>A0AAE1K9A3_9FABA</name>
<dbReference type="Gene3D" id="3.30.730.10">
    <property type="entry name" value="AP2/ERF domain"/>
    <property type="match status" value="1"/>
</dbReference>
<gene>
    <name evidence="8" type="ORF">QN277_022081</name>
</gene>
<keyword evidence="5" id="KW-0539">Nucleus</keyword>